<proteinExistence type="predicted"/>
<dbReference type="Pfam" id="PF25597">
    <property type="entry name" value="SH3_retrovirus"/>
    <property type="match status" value="1"/>
</dbReference>
<feature type="domain" description="Integrase catalytic" evidence="3">
    <location>
        <begin position="612"/>
        <end position="783"/>
    </location>
</feature>
<dbReference type="PANTHER" id="PTHR11439:SF483">
    <property type="entry name" value="PEPTIDE SYNTHASE GLIP-LIKE, PUTATIVE (AFU_ORTHOLOGUE AFUA_3G12920)-RELATED"/>
    <property type="match status" value="1"/>
</dbReference>
<dbReference type="InterPro" id="IPR036397">
    <property type="entry name" value="RNaseH_sf"/>
</dbReference>
<feature type="region of interest" description="Disordered" evidence="2">
    <location>
        <begin position="274"/>
        <end position="317"/>
    </location>
</feature>
<evidence type="ECO:0000259" key="3">
    <source>
        <dbReference type="PROSITE" id="PS50994"/>
    </source>
</evidence>
<dbReference type="InterPro" id="IPR054722">
    <property type="entry name" value="PolX-like_BBD"/>
</dbReference>
<dbReference type="InterPro" id="IPR012337">
    <property type="entry name" value="RNaseH-like_sf"/>
</dbReference>
<evidence type="ECO:0000256" key="1">
    <source>
        <dbReference type="ARBA" id="ARBA00022750"/>
    </source>
</evidence>
<dbReference type="SUPFAM" id="SSF56672">
    <property type="entry name" value="DNA/RNA polymerases"/>
    <property type="match status" value="1"/>
</dbReference>
<dbReference type="GO" id="GO:0015074">
    <property type="term" value="P:DNA integration"/>
    <property type="evidence" value="ECO:0007669"/>
    <property type="project" value="InterPro"/>
</dbReference>
<feature type="compositionally biased region" description="Polar residues" evidence="2">
    <location>
        <begin position="48"/>
        <end position="81"/>
    </location>
</feature>
<keyword evidence="1" id="KW-0378">Hydrolase</keyword>
<feature type="compositionally biased region" description="Polar residues" evidence="2">
    <location>
        <begin position="287"/>
        <end position="299"/>
    </location>
</feature>
<dbReference type="CDD" id="cd09272">
    <property type="entry name" value="RNase_HI_RT_Ty1"/>
    <property type="match status" value="1"/>
</dbReference>
<dbReference type="VEuPathDB" id="FungiDB:AeMF1_004183"/>
<dbReference type="PROSITE" id="PS50994">
    <property type="entry name" value="INTEGRASE"/>
    <property type="match status" value="1"/>
</dbReference>
<dbReference type="InterPro" id="IPR001584">
    <property type="entry name" value="Integrase_cat-core"/>
</dbReference>
<gene>
    <name evidence="4" type="ORF">Ae201684_014072</name>
</gene>
<keyword evidence="1" id="KW-0064">Aspartyl protease</keyword>
<feature type="compositionally biased region" description="Polar residues" evidence="2">
    <location>
        <begin position="364"/>
        <end position="389"/>
    </location>
</feature>
<dbReference type="EMBL" id="VJMJ01000184">
    <property type="protein sequence ID" value="KAF0727961.1"/>
    <property type="molecule type" value="Genomic_DNA"/>
</dbReference>
<reference evidence="4 5" key="1">
    <citation type="submission" date="2019-07" db="EMBL/GenBank/DDBJ databases">
        <title>Genomics analysis of Aphanomyces spp. identifies a new class of oomycete effector associated with host adaptation.</title>
        <authorList>
            <person name="Gaulin E."/>
        </authorList>
    </citation>
    <scope>NUCLEOTIDE SEQUENCE [LARGE SCALE GENOMIC DNA]</scope>
    <source>
        <strain evidence="4 5">ATCC 201684</strain>
    </source>
</reference>
<keyword evidence="5" id="KW-1185">Reference proteome</keyword>
<organism evidence="4 5">
    <name type="scientific">Aphanomyces euteiches</name>
    <dbReference type="NCBI Taxonomy" id="100861"/>
    <lineage>
        <taxon>Eukaryota</taxon>
        <taxon>Sar</taxon>
        <taxon>Stramenopiles</taxon>
        <taxon>Oomycota</taxon>
        <taxon>Saprolegniomycetes</taxon>
        <taxon>Saprolegniales</taxon>
        <taxon>Verrucalvaceae</taxon>
        <taxon>Aphanomyces</taxon>
    </lineage>
</organism>
<dbReference type="InterPro" id="IPR013103">
    <property type="entry name" value="RVT_2"/>
</dbReference>
<keyword evidence="1" id="KW-0645">Protease</keyword>
<evidence type="ECO:0000313" key="5">
    <source>
        <dbReference type="Proteomes" id="UP000481153"/>
    </source>
</evidence>
<dbReference type="GO" id="GO:0004190">
    <property type="term" value="F:aspartic-type endopeptidase activity"/>
    <property type="evidence" value="ECO:0007669"/>
    <property type="project" value="UniProtKB-KW"/>
</dbReference>
<comment type="caution">
    <text evidence="4">The sequence shown here is derived from an EMBL/GenBank/DDBJ whole genome shotgun (WGS) entry which is preliminary data.</text>
</comment>
<feature type="region of interest" description="Disordered" evidence="2">
    <location>
        <begin position="23"/>
        <end position="85"/>
    </location>
</feature>
<evidence type="ECO:0000256" key="2">
    <source>
        <dbReference type="SAM" id="MobiDB-lite"/>
    </source>
</evidence>
<evidence type="ECO:0000313" key="4">
    <source>
        <dbReference type="EMBL" id="KAF0727961.1"/>
    </source>
</evidence>
<dbReference type="InterPro" id="IPR057670">
    <property type="entry name" value="SH3_retrovirus"/>
</dbReference>
<protein>
    <recommendedName>
        <fullName evidence="3">Integrase catalytic domain-containing protein</fullName>
    </recommendedName>
</protein>
<dbReference type="Gene3D" id="3.30.420.10">
    <property type="entry name" value="Ribonuclease H-like superfamily/Ribonuclease H"/>
    <property type="match status" value="1"/>
</dbReference>
<dbReference type="Pfam" id="PF22936">
    <property type="entry name" value="Pol_BBD"/>
    <property type="match status" value="1"/>
</dbReference>
<dbReference type="InterPro" id="IPR043502">
    <property type="entry name" value="DNA/RNA_pol_sf"/>
</dbReference>
<sequence length="1460" mass="163419">MKTQIAQDADAIRARDAELQRIRTDAENQRQARLVAERRAEQAESRSPMFSNSQQLSPVQTPITSPPQAGSDTPTTATRQPTLKPPNLTKFKIEKFSAKETYAGLGTDFDPWLHRFHDEIEMDIASNQTHWTESHKYMALKKSLDDSPARFVLAQENSWKAAVPSGETFSFNHLVERLRDAYTTHLDVDQLMAKMRMEKRYAHTWNEHVEYLRHIQRQIGAPDSLVLSMFTKYACPELKTTLVASVIKISQNDTRELDKAVNTLVTLTGTAVNYGKKGKGPVHGQANLATTTNSSNGSQNDRRNNAKNHQSRGKTNIRISEAAVEALDATVLNELALPAGMRGISHRRALSEEPTDWNRRYRKYQQTQATPNTSTATRLTPPTQTSGLTQPRGAFGLLASGENDWEANWIHRSPSAPANLAMGDAHHSQSNNAHVEMWILDSGCSHHLVANPAYLENPRPSSLRIRVANNECVNAELVGTVLLDLNDTGEQIILGEVHYIPGLSANLLSVSSMVRKGFTITFDEAEAVIKYGTHIISRTREHDKLWGGERGKHFHWHIALGHLNKAAVIKLARDSTPENMVITRSEHDLKLPCLECAVGKQSRSKQPVVDTSASAPTDEIGAVIASDVAGKTTPSDRYGNKYYVNNVDYGSGFVTTYAIKRKSEQAAKAMEFLAEFETSFTVKVKVFRSDRGGEYLSEKFRTFLAKRGIRHELTEKDTSASNGKAERMHRTLLNATRTMIFGSDLPSKFWSHALSYATYLRNRVPSKSNADMLSPLAILTGKQPCLSHALPFGSICTVRIEPRSKGIERRAEIGRILGVNSQTKAYDVWVARLGKVVVSRDVQNISRPRNRLVSEADLPPVMEIISDLSGETLTHSIDKQLNQQREMCAKLDKLRSNHERSAPEPRRSDRIHAIQLAKGGHVALVMTFVDPKTPNEALSGPNADKWRDAMQLEVDSLIGNGTWELVDRPPNTNIVSNKWVFKVKYDSERDVEKFKARLVARGFSQRYGVDYTETFSPVIKQQSVRLLLALGLRFNVDVIHMDVLQAYVKAGLDTEIYMEIPALVPGDPETQALRLLKSLYGLKQSGRMWHADIDATLLEIGLKKSLLDPCLYHSWSEHGITLLGLYVDDIMALSQDEAFLQEIKNELESKYQVISFGCVKRILGINVHRKDGSMFLEQTSLIEELLEKQGMSDCHAQSTPLSLDHKMTEPGEPAKMTQSTMREIVGSLQWLAGCARPDISFATSLLSRFLNAPNEHHENIIKRILRYLSGTKHFGLEIKPTPSKEMNVSTDADWAGDKSNRKSTTGFIVEVCGAIVHWFSKQQPTVALSTMEAEYIAACVGTQEALWIQQIMAEIGLERKDEPVSLWCDNQSAIRNMSNDILASRAKHMDIKYRFVRDAVQKGRIVVGYFGTDEMPADGLTKALSVERFEEARKMLHVVSRNESLAMDALTMEFHIEEGC</sequence>
<dbReference type="PANTHER" id="PTHR11439">
    <property type="entry name" value="GAG-POL-RELATED RETROTRANSPOSON"/>
    <property type="match status" value="1"/>
</dbReference>
<name>A0A6G0WL08_9STRA</name>
<dbReference type="SUPFAM" id="SSF53098">
    <property type="entry name" value="Ribonuclease H-like"/>
    <property type="match status" value="1"/>
</dbReference>
<dbReference type="Proteomes" id="UP000481153">
    <property type="component" value="Unassembled WGS sequence"/>
</dbReference>
<dbReference type="GO" id="GO:0003676">
    <property type="term" value="F:nucleic acid binding"/>
    <property type="evidence" value="ECO:0007669"/>
    <property type="project" value="InterPro"/>
</dbReference>
<accession>A0A6G0WL08</accession>
<feature type="compositionally biased region" description="Basic and acidic residues" evidence="2">
    <location>
        <begin position="23"/>
        <end position="44"/>
    </location>
</feature>
<dbReference type="Pfam" id="PF07727">
    <property type="entry name" value="RVT_2"/>
    <property type="match status" value="1"/>
</dbReference>
<feature type="region of interest" description="Disordered" evidence="2">
    <location>
        <begin position="364"/>
        <end position="391"/>
    </location>
</feature>